<dbReference type="SMART" id="SM00861">
    <property type="entry name" value="Transket_pyr"/>
    <property type="match status" value="1"/>
</dbReference>
<evidence type="ECO:0000259" key="17">
    <source>
        <dbReference type="SMART" id="SM00861"/>
    </source>
</evidence>
<feature type="domain" description="Transketolase-like pyrimidine-binding" evidence="17">
    <location>
        <begin position="364"/>
        <end position="550"/>
    </location>
</feature>
<feature type="binding site" evidence="14">
    <location>
        <position position="272"/>
    </location>
    <ligand>
        <name>thiamine diphosphate</name>
        <dbReference type="ChEBI" id="CHEBI:58937"/>
    </ligand>
</feature>
<evidence type="ECO:0000256" key="3">
    <source>
        <dbReference type="ARBA" id="ARBA00007131"/>
    </source>
</evidence>
<dbReference type="GO" id="GO:0004802">
    <property type="term" value="F:transketolase activity"/>
    <property type="evidence" value="ECO:0007669"/>
    <property type="project" value="UniProtKB-UniRule"/>
</dbReference>
<dbReference type="SUPFAM" id="SSF52518">
    <property type="entry name" value="Thiamin diphosphate-binding fold (THDP-binding)"/>
    <property type="match status" value="2"/>
</dbReference>
<dbReference type="InterPro" id="IPR029061">
    <property type="entry name" value="THDP-binding"/>
</dbReference>
<dbReference type="InterPro" id="IPR055152">
    <property type="entry name" value="Transketolase-like_C_2"/>
</dbReference>
<evidence type="ECO:0000313" key="18">
    <source>
        <dbReference type="EMBL" id="WNM56938.1"/>
    </source>
</evidence>
<dbReference type="Gene3D" id="3.40.50.920">
    <property type="match status" value="1"/>
</dbReference>
<name>A0AA96JRB7_9BACT</name>
<dbReference type="AlphaFoldDB" id="A0AA96JRB7"/>
<dbReference type="NCBIfam" id="TIGR00232">
    <property type="entry name" value="tktlase_bact"/>
    <property type="match status" value="1"/>
</dbReference>
<dbReference type="InterPro" id="IPR009014">
    <property type="entry name" value="Transketo_C/PFOR_II"/>
</dbReference>
<feature type="site" description="Important for catalytic activity" evidence="16">
    <location>
        <position position="272"/>
    </location>
</feature>
<comment type="subunit">
    <text evidence="4">Homodimer.</text>
</comment>
<evidence type="ECO:0000256" key="16">
    <source>
        <dbReference type="PIRSR" id="PIRSR605478-5"/>
    </source>
</evidence>
<evidence type="ECO:0000256" key="12">
    <source>
        <dbReference type="PIRSR" id="PIRSR605478-1"/>
    </source>
</evidence>
<evidence type="ECO:0000256" key="4">
    <source>
        <dbReference type="ARBA" id="ARBA00011738"/>
    </source>
</evidence>
<dbReference type="GO" id="GO:0005829">
    <property type="term" value="C:cytosol"/>
    <property type="evidence" value="ECO:0007669"/>
    <property type="project" value="TreeGrafter"/>
</dbReference>
<feature type="binding site" evidence="13">
    <location>
        <position position="37"/>
    </location>
    <ligand>
        <name>substrate</name>
    </ligand>
</feature>
<feature type="site" description="Important for catalytic activity" evidence="16">
    <location>
        <position position="37"/>
    </location>
</feature>
<evidence type="ECO:0000256" key="11">
    <source>
        <dbReference type="NCBIfam" id="TIGR00232"/>
    </source>
</evidence>
<proteinExistence type="inferred from homology"/>
<keyword evidence="19" id="KW-1185">Reference proteome</keyword>
<dbReference type="Pfam" id="PF22613">
    <property type="entry name" value="Transketolase_C_1"/>
    <property type="match status" value="1"/>
</dbReference>
<comment type="similarity">
    <text evidence="3">Belongs to the transketolase family.</text>
</comment>
<feature type="active site" description="Proton donor" evidence="12">
    <location>
        <position position="436"/>
    </location>
</feature>
<evidence type="ECO:0000256" key="13">
    <source>
        <dbReference type="PIRSR" id="PIRSR605478-2"/>
    </source>
</evidence>
<comment type="catalytic activity">
    <reaction evidence="10">
        <text>D-sedoheptulose 7-phosphate + D-glyceraldehyde 3-phosphate = aldehydo-D-ribose 5-phosphate + D-xylulose 5-phosphate</text>
        <dbReference type="Rhea" id="RHEA:10508"/>
        <dbReference type="ChEBI" id="CHEBI:57483"/>
        <dbReference type="ChEBI" id="CHEBI:57737"/>
        <dbReference type="ChEBI" id="CHEBI:58273"/>
        <dbReference type="ChEBI" id="CHEBI:59776"/>
        <dbReference type="EC" id="2.2.1.1"/>
    </reaction>
</comment>
<dbReference type="KEGG" id="nall:PP769_13250"/>
<keyword evidence="9 14" id="KW-0786">Thiamine pyrophosphate</keyword>
<keyword evidence="8 15" id="KW-0460">Magnesium</keyword>
<feature type="binding site" evidence="13">
    <location>
        <position position="494"/>
    </location>
    <ligand>
        <name>substrate</name>
    </ligand>
</feature>
<dbReference type="PANTHER" id="PTHR43522:SF2">
    <property type="entry name" value="TRANSKETOLASE 1-RELATED"/>
    <property type="match status" value="1"/>
</dbReference>
<evidence type="ECO:0000256" key="15">
    <source>
        <dbReference type="PIRSR" id="PIRSR605478-4"/>
    </source>
</evidence>
<feature type="binding site" evidence="14">
    <location>
        <position position="167"/>
    </location>
    <ligand>
        <name>thiamine diphosphate</name>
        <dbReference type="ChEBI" id="CHEBI:58937"/>
    </ligand>
</feature>
<feature type="binding site" evidence="13">
    <location>
        <position position="272"/>
    </location>
    <ligand>
        <name>substrate</name>
    </ligand>
</feature>
<comment type="cofactor">
    <cofactor evidence="14">
        <name>thiamine diphosphate</name>
        <dbReference type="ChEBI" id="CHEBI:58937"/>
    </cofactor>
    <text evidence="14">Binds 1 thiamine pyrophosphate per subunit. During the reaction, the substrate forms a covalent intermediate with the cofactor.</text>
</comment>
<feature type="binding site" evidence="13">
    <location>
        <position position="367"/>
    </location>
    <ligand>
        <name>substrate</name>
    </ligand>
</feature>
<feature type="binding site" evidence="14">
    <location>
        <position position="462"/>
    </location>
    <ligand>
        <name>thiamine diphosphate</name>
        <dbReference type="ChEBI" id="CHEBI:58937"/>
    </ligand>
</feature>
<dbReference type="RefSeq" id="WP_312640870.1">
    <property type="nucleotide sequence ID" value="NZ_CP116967.1"/>
</dbReference>
<dbReference type="GO" id="GO:0046872">
    <property type="term" value="F:metal ion binding"/>
    <property type="evidence" value="ECO:0007669"/>
    <property type="project" value="UniProtKB-KW"/>
</dbReference>
<dbReference type="InterPro" id="IPR005478">
    <property type="entry name" value="Transketolase_bac-like"/>
</dbReference>
<dbReference type="SUPFAM" id="SSF52922">
    <property type="entry name" value="TK C-terminal domain-like"/>
    <property type="match status" value="1"/>
</dbReference>
<evidence type="ECO:0000256" key="14">
    <source>
        <dbReference type="PIRSR" id="PIRSR605478-3"/>
    </source>
</evidence>
<dbReference type="FunFam" id="3.40.50.970:FF:000004">
    <property type="entry name" value="Transketolase"/>
    <property type="match status" value="1"/>
</dbReference>
<evidence type="ECO:0000256" key="2">
    <source>
        <dbReference type="ARBA" id="ARBA00001941"/>
    </source>
</evidence>
<evidence type="ECO:0000256" key="7">
    <source>
        <dbReference type="ARBA" id="ARBA00022723"/>
    </source>
</evidence>
<dbReference type="PANTHER" id="PTHR43522">
    <property type="entry name" value="TRANSKETOLASE"/>
    <property type="match status" value="1"/>
</dbReference>
<dbReference type="Pfam" id="PF00456">
    <property type="entry name" value="Transketolase_N"/>
    <property type="match status" value="1"/>
</dbReference>
<gene>
    <name evidence="18" type="primary">tkt</name>
    <name evidence="18" type="ORF">PP769_13250</name>
</gene>
<sequence>MNTTKATTLSPAQLEQLSINTIRFLSVDAVQKANSGHPGLPLGAAPMAYVLWTRFLQHNPSNPHWFNRDRFVLSAGHGSMLLYSLLYLTGYDLPLDQIKQFRQWGSLTPGHPERGITPGVETTTGPLGQGFGNGVGMAIAEAYLAGRYNRPGFEIIHHYTYGVVSDGDLMEGVAAETASLAGHLKLGKLIYLYDDNRVTLAASTQLTFTEDRAQRFAAYGWHTQTIDDGNDVNAIDRAIHAARQDTDRPSLILIRTHIGYGSPHKQGTFAAHGSPLGEEEVKLTKQNLGWPIDPPFHVPEEVQQHCRQAIDQGRQTEAKWHETFSEYEKEYPDLARELRSLIKGELPPGWDAHIPQFPVDSKGLATRVASGKIMDAISKALPGLIGGSADLNPSTFTELSEAGNFGNSSTAIGDLQGSAGGGWSYAGRNLQFGVREHGMGAILNGLATHGGTIPFGATFLTFSDYMRPPIRLAALMGIQVVYVFTHDSLALGEDGPTHQSVEQVASLRAIPNLIVIRPGDANETAAAWRVAIETRDRPVALILTRQSVPTLDRTEFSAADGLQRGGYILADAPNGHPDLILIASGSEVSLIVEARQKLLEQKLQVRIVSMPSWELFEAQSQEYRNTVLPGAVGARLAVEAGVSQGWSRYVGNHGDVLAVDHFGASAPGDIVMREYGFTVANVCRRALTLLKTPR</sequence>
<evidence type="ECO:0000256" key="9">
    <source>
        <dbReference type="ARBA" id="ARBA00023052"/>
    </source>
</evidence>
<feature type="binding site" evidence="13">
    <location>
        <position position="545"/>
    </location>
    <ligand>
        <name>substrate</name>
    </ligand>
</feature>
<dbReference type="CDD" id="cd02012">
    <property type="entry name" value="TPP_TK"/>
    <property type="match status" value="1"/>
</dbReference>
<feature type="binding site" evidence="13">
    <location>
        <position position="498"/>
    </location>
    <ligand>
        <name>substrate</name>
    </ligand>
</feature>
<dbReference type="GO" id="GO:0009052">
    <property type="term" value="P:pentose-phosphate shunt, non-oxidative branch"/>
    <property type="evidence" value="ECO:0007669"/>
    <property type="project" value="UniProtKB-ARBA"/>
</dbReference>
<feature type="binding site" evidence="13">
    <location>
        <position position="486"/>
    </location>
    <ligand>
        <name>substrate</name>
    </ligand>
</feature>
<feature type="binding site" evidence="14">
    <location>
        <position position="77"/>
    </location>
    <ligand>
        <name>thiamine diphosphate</name>
        <dbReference type="ChEBI" id="CHEBI:58937"/>
    </ligand>
</feature>
<dbReference type="Pfam" id="PF02779">
    <property type="entry name" value="Transket_pyr"/>
    <property type="match status" value="1"/>
</dbReference>
<dbReference type="Gene3D" id="3.40.50.970">
    <property type="match status" value="2"/>
</dbReference>
<evidence type="ECO:0000256" key="1">
    <source>
        <dbReference type="ARBA" id="ARBA00001913"/>
    </source>
</evidence>
<feature type="binding site" evidence="15">
    <location>
        <position position="198"/>
    </location>
    <ligand>
        <name>Mg(2+)</name>
        <dbReference type="ChEBI" id="CHEBI:18420"/>
    </ligand>
</feature>
<dbReference type="EC" id="2.2.1.1" evidence="5 11"/>
<dbReference type="PROSITE" id="PS00801">
    <property type="entry name" value="TRANSKETOLASE_1"/>
    <property type="match status" value="1"/>
</dbReference>
<evidence type="ECO:0000256" key="6">
    <source>
        <dbReference type="ARBA" id="ARBA00022679"/>
    </source>
</evidence>
<dbReference type="InterPro" id="IPR033247">
    <property type="entry name" value="Transketolase_fam"/>
</dbReference>
<comment type="cofactor">
    <cofactor evidence="1">
        <name>Ca(2+)</name>
        <dbReference type="ChEBI" id="CHEBI:29108"/>
    </cofactor>
</comment>
<keyword evidence="7 15" id="KW-0479">Metal-binding</keyword>
<evidence type="ECO:0000313" key="19">
    <source>
        <dbReference type="Proteomes" id="UP001302719"/>
    </source>
</evidence>
<evidence type="ECO:0000256" key="8">
    <source>
        <dbReference type="ARBA" id="ARBA00022842"/>
    </source>
</evidence>
<dbReference type="InterPro" id="IPR005474">
    <property type="entry name" value="Transketolase_N"/>
</dbReference>
<feature type="binding site" evidence="15">
    <location>
        <position position="196"/>
    </location>
    <ligand>
        <name>Mg(2+)</name>
        <dbReference type="ChEBI" id="CHEBI:18420"/>
    </ligand>
</feature>
<dbReference type="CDD" id="cd07033">
    <property type="entry name" value="TPP_PYR_DXS_TK_like"/>
    <property type="match status" value="1"/>
</dbReference>
<feature type="binding site" evidence="14">
    <location>
        <begin position="125"/>
        <end position="127"/>
    </location>
    <ligand>
        <name>thiamine diphosphate</name>
        <dbReference type="ChEBI" id="CHEBI:58937"/>
    </ligand>
</feature>
<accession>A0AA96JRB7</accession>
<dbReference type="EMBL" id="CP116967">
    <property type="protein sequence ID" value="WNM56938.1"/>
    <property type="molecule type" value="Genomic_DNA"/>
</dbReference>
<feature type="binding site" evidence="14">
    <location>
        <position position="196"/>
    </location>
    <ligand>
        <name>thiamine diphosphate</name>
        <dbReference type="ChEBI" id="CHEBI:58937"/>
    </ligand>
</feature>
<reference evidence="18 19" key="1">
    <citation type="submission" date="2023-01" db="EMBL/GenBank/DDBJ databases">
        <title>Cultivation and genomic characterization of new, ubiquitous marine nitrite-oxidizing bacteria from the Nitrospirales.</title>
        <authorList>
            <person name="Mueller A.J."/>
            <person name="Daebeler A."/>
            <person name="Herbold C.W."/>
            <person name="Kirkegaard R.H."/>
            <person name="Daims H."/>
        </authorList>
    </citation>
    <scope>NUCLEOTIDE SEQUENCE [LARGE SCALE GENOMIC DNA]</scope>
    <source>
        <strain evidence="18 19">VA</strain>
    </source>
</reference>
<feature type="binding site" evidence="13">
    <location>
        <position position="394"/>
    </location>
    <ligand>
        <name>substrate</name>
    </ligand>
</feature>
<evidence type="ECO:0000256" key="5">
    <source>
        <dbReference type="ARBA" id="ARBA00013152"/>
    </source>
</evidence>
<dbReference type="Proteomes" id="UP001302719">
    <property type="component" value="Chromosome"/>
</dbReference>
<dbReference type="FunFam" id="3.40.50.970:FF:000003">
    <property type="entry name" value="Transketolase"/>
    <property type="match status" value="1"/>
</dbReference>
<comment type="cofactor">
    <cofactor evidence="2">
        <name>Co(2+)</name>
        <dbReference type="ChEBI" id="CHEBI:48828"/>
    </cofactor>
</comment>
<keyword evidence="6 18" id="KW-0808">Transferase</keyword>
<comment type="cofactor">
    <cofactor evidence="15">
        <name>Mg(2+)</name>
        <dbReference type="ChEBI" id="CHEBI:18420"/>
    </cofactor>
    <text evidence="15">Binds 1 Mg(2+) ion per subunit. Can also utilize other divalent metal cations, such as Ca(2+), Mn(2+) and Co(2+).</text>
</comment>
<organism evidence="18 19">
    <name type="scientific">Candidatus Nitrospira allomarina</name>
    <dbReference type="NCBI Taxonomy" id="3020900"/>
    <lineage>
        <taxon>Bacteria</taxon>
        <taxon>Pseudomonadati</taxon>
        <taxon>Nitrospirota</taxon>
        <taxon>Nitrospiria</taxon>
        <taxon>Nitrospirales</taxon>
        <taxon>Nitrospiraceae</taxon>
        <taxon>Nitrospira</taxon>
    </lineage>
</organism>
<dbReference type="FunFam" id="3.40.50.920:FF:000003">
    <property type="entry name" value="Transketolase"/>
    <property type="match status" value="1"/>
</dbReference>
<dbReference type="InterPro" id="IPR049557">
    <property type="entry name" value="Transketolase_CS"/>
</dbReference>
<evidence type="ECO:0000256" key="10">
    <source>
        <dbReference type="ARBA" id="ARBA00049473"/>
    </source>
</evidence>
<feature type="binding site" evidence="15">
    <location>
        <position position="166"/>
    </location>
    <ligand>
        <name>Mg(2+)</name>
        <dbReference type="ChEBI" id="CHEBI:18420"/>
    </ligand>
</feature>
<protein>
    <recommendedName>
        <fullName evidence="5 11">Transketolase</fullName>
        <ecNumber evidence="5 11">2.2.1.1</ecNumber>
    </recommendedName>
</protein>
<dbReference type="InterPro" id="IPR005475">
    <property type="entry name" value="Transketolase-like_Pyr-bd"/>
</dbReference>